<dbReference type="EMBL" id="SUMB01000015">
    <property type="protein sequence ID" value="TJZ42726.1"/>
    <property type="molecule type" value="Genomic_DNA"/>
</dbReference>
<organism evidence="2 3">
    <name type="scientific">Streptomyces piniterrae</name>
    <dbReference type="NCBI Taxonomy" id="2571125"/>
    <lineage>
        <taxon>Bacteria</taxon>
        <taxon>Bacillati</taxon>
        <taxon>Actinomycetota</taxon>
        <taxon>Actinomycetes</taxon>
        <taxon>Kitasatosporales</taxon>
        <taxon>Streptomycetaceae</taxon>
        <taxon>Streptomyces</taxon>
    </lineage>
</organism>
<feature type="compositionally biased region" description="Gly residues" evidence="1">
    <location>
        <begin position="311"/>
        <end position="325"/>
    </location>
</feature>
<feature type="compositionally biased region" description="Low complexity" evidence="1">
    <location>
        <begin position="41"/>
        <end position="52"/>
    </location>
</feature>
<feature type="region of interest" description="Disordered" evidence="1">
    <location>
        <begin position="534"/>
        <end position="621"/>
    </location>
</feature>
<proteinExistence type="predicted"/>
<feature type="compositionally biased region" description="Low complexity" evidence="1">
    <location>
        <begin position="577"/>
        <end position="603"/>
    </location>
</feature>
<dbReference type="AlphaFoldDB" id="A0A4U0MQ87"/>
<dbReference type="RefSeq" id="WP_136743906.1">
    <property type="nucleotide sequence ID" value="NZ_SUMB01000015.1"/>
</dbReference>
<feature type="compositionally biased region" description="Pro residues" evidence="1">
    <location>
        <begin position="541"/>
        <end position="563"/>
    </location>
</feature>
<accession>A0A4U0MQ87</accession>
<comment type="caution">
    <text evidence="2">The sequence shown here is derived from an EMBL/GenBank/DDBJ whole genome shotgun (WGS) entry which is preliminary data.</text>
</comment>
<keyword evidence="3" id="KW-1185">Reference proteome</keyword>
<gene>
    <name evidence="2" type="ORF">FCH28_33010</name>
</gene>
<feature type="region of interest" description="Disordered" evidence="1">
    <location>
        <begin position="128"/>
        <end position="152"/>
    </location>
</feature>
<feature type="region of interest" description="Disordered" evidence="1">
    <location>
        <begin position="1"/>
        <end position="58"/>
    </location>
</feature>
<evidence type="ECO:0000313" key="3">
    <source>
        <dbReference type="Proteomes" id="UP000308697"/>
    </source>
</evidence>
<dbReference type="OrthoDB" id="3492533at2"/>
<reference evidence="2 3" key="1">
    <citation type="submission" date="2019-04" db="EMBL/GenBank/DDBJ databases">
        <title>Streptomyces piniterrae sp. nov., a heliquinomycin-producing actinomycete isolated from rhizosphere soil of Pinus yunnanensis.</title>
        <authorList>
            <person name="Zhuang X."/>
            <person name="Zhao J."/>
        </authorList>
    </citation>
    <scope>NUCLEOTIDE SEQUENCE [LARGE SCALE GENOMIC DNA]</scope>
    <source>
        <strain evidence="3">jys28</strain>
    </source>
</reference>
<feature type="region of interest" description="Disordered" evidence="1">
    <location>
        <begin position="303"/>
        <end position="349"/>
    </location>
</feature>
<name>A0A4U0MQ87_9ACTN</name>
<evidence type="ECO:0000256" key="1">
    <source>
        <dbReference type="SAM" id="MobiDB-lite"/>
    </source>
</evidence>
<protein>
    <submittedName>
        <fullName evidence="2">Sigma-70 family RNA polymerase sigma factor</fullName>
    </submittedName>
</protein>
<feature type="region of interest" description="Disordered" evidence="1">
    <location>
        <begin position="379"/>
        <end position="458"/>
    </location>
</feature>
<dbReference type="Proteomes" id="UP000308697">
    <property type="component" value="Unassembled WGS sequence"/>
</dbReference>
<sequence>MSSRPEHPRHSTGAHRARSGAPGRSRPQPSERPGRSDADRANGAARANSATGTDRREPYEPYLDGLFTYCLSVLCEHDAATAVLGETLALAGRHHGRRPAERALYRPWLYALARWACLRRLAELPRAASSGRPFPPGGTRGGPSAEAAPDPGRQRELAVLAWPEAAGTSPEQREALELSVRHRLSAREVAAVLGAEAVATRQLLAAASCEVERTRAALAVVERGRCPDVARLAGDTQMLLGVALRRELVRHVDDCAECRRTAERATAAGPWPGTAPAAQGALPLVGADREAVLRALAAARRSRSGRAEGVPGAGVPGTGRSGGPNGSPRYDRSGFPVGPTDRAARRRRLRSRAVTTTVVATVLAAPVLAVWAAYRNAPATGEADGTPAVTANESDSGRLDGSPYENAGNARTTPDPGFSAGRRSPDVSVEVVSADGTALRPGEPSRERRGPGRLTVTAQPSGGMTVVTISASGGSAVRWRASAAAPWLQMSHTAGVLRPGETTTITVWVDHDREPEGHWRARIAIDPGAAAVTLEGRGAPQPGPGPAHPSPAHPKPKPTPPHPRPSHSHPGPRPTPTHHTPGPSQPSGTPTPSETPTASPSQADSGTPSAPRPSHTARPAR</sequence>
<evidence type="ECO:0000313" key="2">
    <source>
        <dbReference type="EMBL" id="TJZ42726.1"/>
    </source>
</evidence>